<dbReference type="EMBL" id="JALJOU010000022">
    <property type="protein sequence ID" value="KAK9837296.1"/>
    <property type="molecule type" value="Genomic_DNA"/>
</dbReference>
<feature type="domain" description="SnoaL-like" evidence="1">
    <location>
        <begin position="41"/>
        <end position="156"/>
    </location>
</feature>
<dbReference type="Gene3D" id="3.10.450.50">
    <property type="match status" value="1"/>
</dbReference>
<proteinExistence type="predicted"/>
<organism evidence="2 3">
    <name type="scientific">Elliptochloris bilobata</name>
    <dbReference type="NCBI Taxonomy" id="381761"/>
    <lineage>
        <taxon>Eukaryota</taxon>
        <taxon>Viridiplantae</taxon>
        <taxon>Chlorophyta</taxon>
        <taxon>core chlorophytes</taxon>
        <taxon>Trebouxiophyceae</taxon>
        <taxon>Trebouxiophyceae incertae sedis</taxon>
        <taxon>Elliptochloris clade</taxon>
        <taxon>Elliptochloris</taxon>
    </lineage>
</organism>
<dbReference type="InterPro" id="IPR037401">
    <property type="entry name" value="SnoaL-like"/>
</dbReference>
<evidence type="ECO:0000313" key="3">
    <source>
        <dbReference type="Proteomes" id="UP001445335"/>
    </source>
</evidence>
<gene>
    <name evidence="2" type="ORF">WJX81_004682</name>
</gene>
<evidence type="ECO:0000313" key="2">
    <source>
        <dbReference type="EMBL" id="KAK9837296.1"/>
    </source>
</evidence>
<dbReference type="Proteomes" id="UP001445335">
    <property type="component" value="Unassembled WGS sequence"/>
</dbReference>
<name>A0AAW1RW26_9CHLO</name>
<comment type="caution">
    <text evidence="2">The sequence shown here is derived from an EMBL/GenBank/DDBJ whole genome shotgun (WGS) entry which is preliminary data.</text>
</comment>
<dbReference type="PANTHER" id="PTHR34957:SF1">
    <property type="entry name" value="NUCLEAR TRANSPORT FACTOR 2 (NTF2) FAMILY PROTEIN"/>
    <property type="match status" value="1"/>
</dbReference>
<reference evidence="2 3" key="1">
    <citation type="journal article" date="2024" name="Nat. Commun.">
        <title>Phylogenomics reveals the evolutionary origins of lichenization in chlorophyte algae.</title>
        <authorList>
            <person name="Puginier C."/>
            <person name="Libourel C."/>
            <person name="Otte J."/>
            <person name="Skaloud P."/>
            <person name="Haon M."/>
            <person name="Grisel S."/>
            <person name="Petersen M."/>
            <person name="Berrin J.G."/>
            <person name="Delaux P.M."/>
            <person name="Dal Grande F."/>
            <person name="Keller J."/>
        </authorList>
    </citation>
    <scope>NUCLEOTIDE SEQUENCE [LARGE SCALE GENOMIC DNA]</scope>
    <source>
        <strain evidence="2 3">SAG 245.80</strain>
    </source>
</reference>
<sequence length="161" mass="18094">MAHAPWVPVQSAVTVAARALQAAAELRDKIARRRGDSRLAVEEANRRFYDAFQRCSLQAMEEVWGEGEHVQCVHPVSLCVAGRENVMESWKLMLGNSDGYMRFQLEDVRVYAGDEQAFVTCVEVIDAADTRGRVVATNIFEKQHGQWKIVQHHGSPAPLFL</sequence>
<dbReference type="AlphaFoldDB" id="A0AAW1RW26"/>
<dbReference type="SUPFAM" id="SSF54427">
    <property type="entry name" value="NTF2-like"/>
    <property type="match status" value="1"/>
</dbReference>
<protein>
    <recommendedName>
        <fullName evidence="1">SnoaL-like domain-containing protein</fullName>
    </recommendedName>
</protein>
<dbReference type="PANTHER" id="PTHR34957">
    <property type="entry name" value="NUCLEAR TRANSPORT FACTOR 2 (NTF2) FAMILY PROTEIN"/>
    <property type="match status" value="1"/>
</dbReference>
<dbReference type="InterPro" id="IPR032710">
    <property type="entry name" value="NTF2-like_dom_sf"/>
</dbReference>
<keyword evidence="3" id="KW-1185">Reference proteome</keyword>
<accession>A0AAW1RW26</accession>
<evidence type="ECO:0000259" key="1">
    <source>
        <dbReference type="Pfam" id="PF13474"/>
    </source>
</evidence>
<dbReference type="Pfam" id="PF13474">
    <property type="entry name" value="SnoaL_3"/>
    <property type="match status" value="1"/>
</dbReference>